<dbReference type="GeneID" id="92182157"/>
<dbReference type="InterPro" id="IPR019927">
    <property type="entry name" value="Ribosomal_uL3_bac/org-type"/>
</dbReference>
<dbReference type="Pfam" id="PF00297">
    <property type="entry name" value="Ribosomal_L3"/>
    <property type="match status" value="1"/>
</dbReference>
<evidence type="ECO:0000313" key="11">
    <source>
        <dbReference type="Proteomes" id="UP001388673"/>
    </source>
</evidence>
<dbReference type="FunFam" id="2.40.30.10:FF:000004">
    <property type="entry name" value="50S ribosomal protein L3"/>
    <property type="match status" value="1"/>
</dbReference>
<dbReference type="PANTHER" id="PTHR11229">
    <property type="entry name" value="50S RIBOSOMAL PROTEIN L3"/>
    <property type="match status" value="1"/>
</dbReference>
<keyword evidence="3" id="KW-0809">Transit peptide</keyword>
<organism evidence="10 11">
    <name type="scientific">Kwoniella newhampshirensis</name>
    <dbReference type="NCBI Taxonomy" id="1651941"/>
    <lineage>
        <taxon>Eukaryota</taxon>
        <taxon>Fungi</taxon>
        <taxon>Dikarya</taxon>
        <taxon>Basidiomycota</taxon>
        <taxon>Agaricomycotina</taxon>
        <taxon>Tremellomycetes</taxon>
        <taxon>Tremellales</taxon>
        <taxon>Cryptococcaceae</taxon>
        <taxon>Kwoniella</taxon>
    </lineage>
</organism>
<dbReference type="GO" id="GO:0006412">
    <property type="term" value="P:translation"/>
    <property type="evidence" value="ECO:0007669"/>
    <property type="project" value="InterPro"/>
</dbReference>
<comment type="similarity">
    <text evidence="2 8">Belongs to the universal ribosomal protein uL3 family.</text>
</comment>
<dbReference type="GO" id="GO:0003735">
    <property type="term" value="F:structural constituent of ribosome"/>
    <property type="evidence" value="ECO:0007669"/>
    <property type="project" value="InterPro"/>
</dbReference>
<accession>A0AAW0YX02</accession>
<keyword evidence="5" id="KW-0496">Mitochondrion</keyword>
<dbReference type="InterPro" id="IPR000597">
    <property type="entry name" value="Ribosomal_uL3"/>
</dbReference>
<dbReference type="SUPFAM" id="SSF50447">
    <property type="entry name" value="Translation proteins"/>
    <property type="match status" value="1"/>
</dbReference>
<comment type="subcellular location">
    <subcellularLocation>
        <location evidence="1">Mitochondrion</location>
    </subcellularLocation>
</comment>
<comment type="caution">
    <text evidence="10">The sequence shown here is derived from an EMBL/GenBank/DDBJ whole genome shotgun (WGS) entry which is preliminary data.</text>
</comment>
<dbReference type="InterPro" id="IPR019926">
    <property type="entry name" value="Ribosomal_uL3_CS"/>
</dbReference>
<keyword evidence="4 8" id="KW-0689">Ribosomal protein</keyword>
<evidence type="ECO:0000313" key="10">
    <source>
        <dbReference type="EMBL" id="KAK8849564.1"/>
    </source>
</evidence>
<keyword evidence="6 8" id="KW-0687">Ribonucleoprotein</keyword>
<dbReference type="EMBL" id="JBCAWK010000009">
    <property type="protein sequence ID" value="KAK8849564.1"/>
    <property type="molecule type" value="Genomic_DNA"/>
</dbReference>
<feature type="region of interest" description="Disordered" evidence="9">
    <location>
        <begin position="20"/>
        <end position="43"/>
    </location>
</feature>
<evidence type="ECO:0000256" key="2">
    <source>
        <dbReference type="ARBA" id="ARBA00006540"/>
    </source>
</evidence>
<dbReference type="PANTHER" id="PTHR11229:SF8">
    <property type="entry name" value="LARGE RIBOSOMAL SUBUNIT PROTEIN UL3M"/>
    <property type="match status" value="1"/>
</dbReference>
<dbReference type="GO" id="GO:0005762">
    <property type="term" value="C:mitochondrial large ribosomal subunit"/>
    <property type="evidence" value="ECO:0007669"/>
    <property type="project" value="TreeGrafter"/>
</dbReference>
<proteinExistence type="inferred from homology"/>
<evidence type="ECO:0000256" key="1">
    <source>
        <dbReference type="ARBA" id="ARBA00004173"/>
    </source>
</evidence>
<evidence type="ECO:0000256" key="7">
    <source>
        <dbReference type="ARBA" id="ARBA00035209"/>
    </source>
</evidence>
<evidence type="ECO:0000256" key="8">
    <source>
        <dbReference type="RuleBase" id="RU003905"/>
    </source>
</evidence>
<dbReference type="KEGG" id="kne:92182157"/>
<dbReference type="RefSeq" id="XP_066801452.1">
    <property type="nucleotide sequence ID" value="XM_066947993.1"/>
</dbReference>
<dbReference type="PROSITE" id="PS00474">
    <property type="entry name" value="RIBOSOMAL_L3"/>
    <property type="match status" value="1"/>
</dbReference>
<dbReference type="HAMAP" id="MF_01325_B">
    <property type="entry name" value="Ribosomal_uL3_B"/>
    <property type="match status" value="1"/>
</dbReference>
<name>A0AAW0YX02_9TREE</name>
<evidence type="ECO:0000256" key="9">
    <source>
        <dbReference type="SAM" id="MobiDB-lite"/>
    </source>
</evidence>
<dbReference type="InterPro" id="IPR009000">
    <property type="entry name" value="Transl_B-barrel_sf"/>
</dbReference>
<sequence>MRSFIRTLRKPFQRSLATLADSTSASTSTEASSSSSSSSTSNVVVENAVGKWTPHTLRTGLIARKRGMTALWDQDGRRWPVTVLQVDANQVVRHTPPPPTSPYHTLQIGASSRPPKTTTAQQLGHFRKAGVEPKYRLREYQVTEDALVKVGTELSAGHFVPGQFVDVQGISIGKGFQGVMKRHGFRGLKASHGVSVKHRSGGSIGQNQDPGRVIPGKKMPGHMGTVLRTTQNLLVHRVDHVLNLLYVRGSVPGSDDAFISVRDSKKALRSKAQLALQKGKEEGEWLSKGVVGLPTPAGTVERVKQEGWPDVVQWKGEGYAEK</sequence>
<dbReference type="Gene3D" id="2.40.30.10">
    <property type="entry name" value="Translation factors"/>
    <property type="match status" value="2"/>
</dbReference>
<evidence type="ECO:0000256" key="5">
    <source>
        <dbReference type="ARBA" id="ARBA00023128"/>
    </source>
</evidence>
<reference evidence="10 11" key="1">
    <citation type="journal article" date="2024" name="bioRxiv">
        <title>Comparative genomics of Cryptococcus and Kwoniella reveals pathogenesis evolution and contrasting karyotype dynamics via intercentromeric recombination or chromosome fusion.</title>
        <authorList>
            <person name="Coelho M.A."/>
            <person name="David-Palma M."/>
            <person name="Shea T."/>
            <person name="Bowers K."/>
            <person name="McGinley-Smith S."/>
            <person name="Mohammad A.W."/>
            <person name="Gnirke A."/>
            <person name="Yurkov A.M."/>
            <person name="Nowrousian M."/>
            <person name="Sun S."/>
            <person name="Cuomo C.A."/>
            <person name="Heitman J."/>
        </authorList>
    </citation>
    <scope>NUCLEOTIDE SEQUENCE [LARGE SCALE GENOMIC DNA]</scope>
    <source>
        <strain evidence="10 11">CBS 13917</strain>
    </source>
</reference>
<dbReference type="AlphaFoldDB" id="A0AAW0YX02"/>
<dbReference type="Proteomes" id="UP001388673">
    <property type="component" value="Unassembled WGS sequence"/>
</dbReference>
<feature type="region of interest" description="Disordered" evidence="9">
    <location>
        <begin position="191"/>
        <end position="211"/>
    </location>
</feature>
<gene>
    <name evidence="10" type="ORF">IAR55_004899</name>
</gene>
<evidence type="ECO:0000256" key="6">
    <source>
        <dbReference type="ARBA" id="ARBA00023274"/>
    </source>
</evidence>
<dbReference type="NCBIfam" id="TIGR03625">
    <property type="entry name" value="L3_bact"/>
    <property type="match status" value="1"/>
</dbReference>
<evidence type="ECO:0000256" key="4">
    <source>
        <dbReference type="ARBA" id="ARBA00022980"/>
    </source>
</evidence>
<protein>
    <recommendedName>
        <fullName evidence="7">Large ribosomal subunit protein uL3m</fullName>
    </recommendedName>
</protein>
<keyword evidence="11" id="KW-1185">Reference proteome</keyword>
<evidence type="ECO:0000256" key="3">
    <source>
        <dbReference type="ARBA" id="ARBA00022946"/>
    </source>
</evidence>
<feature type="compositionally biased region" description="Low complexity" evidence="9">
    <location>
        <begin position="20"/>
        <end position="41"/>
    </location>
</feature>